<dbReference type="EMBL" id="MN739161">
    <property type="protein sequence ID" value="QHS91434.1"/>
    <property type="molecule type" value="Genomic_DNA"/>
</dbReference>
<organism evidence="1">
    <name type="scientific">viral metagenome</name>
    <dbReference type="NCBI Taxonomy" id="1070528"/>
    <lineage>
        <taxon>unclassified sequences</taxon>
        <taxon>metagenomes</taxon>
        <taxon>organismal metagenomes</taxon>
    </lineage>
</organism>
<protein>
    <submittedName>
        <fullName evidence="1">Uncharacterized protein</fullName>
    </submittedName>
</protein>
<evidence type="ECO:0000313" key="1">
    <source>
        <dbReference type="EMBL" id="QHS91434.1"/>
    </source>
</evidence>
<reference evidence="1" key="1">
    <citation type="journal article" date="2020" name="Nature">
        <title>Giant virus diversity and host interactions through global metagenomics.</title>
        <authorList>
            <person name="Schulz F."/>
            <person name="Roux S."/>
            <person name="Paez-Espino D."/>
            <person name="Jungbluth S."/>
            <person name="Walsh D.A."/>
            <person name="Denef V.J."/>
            <person name="McMahon K.D."/>
            <person name="Konstantinidis K.T."/>
            <person name="Eloe-Fadrosh E.A."/>
            <person name="Kyrpides N.C."/>
            <person name="Woyke T."/>
        </authorList>
    </citation>
    <scope>NUCLEOTIDE SEQUENCE</scope>
    <source>
        <strain evidence="1">GVMAG-M-3300013004-44</strain>
    </source>
</reference>
<name>A0A6C0BI98_9ZZZZ</name>
<accession>A0A6C0BI98</accession>
<dbReference type="AlphaFoldDB" id="A0A6C0BI98"/>
<proteinExistence type="predicted"/>
<dbReference type="Gene3D" id="3.30.590.10">
    <property type="entry name" value="Glutamine synthetase/guanido kinase, catalytic domain"/>
    <property type="match status" value="1"/>
</dbReference>
<sequence>MGAVSCVPTAALEAGCGYFEDRRPAFDTDPYRVIGVLFDTCCLQ</sequence>